<dbReference type="AlphaFoldDB" id="A0A418WAU3"/>
<dbReference type="SUPFAM" id="SSF47598">
    <property type="entry name" value="Ribbon-helix-helix"/>
    <property type="match status" value="1"/>
</dbReference>
<dbReference type="OrthoDB" id="485993at2"/>
<keyword evidence="3" id="KW-1185">Reference proteome</keyword>
<name>A0A418WAU3_9PROT</name>
<dbReference type="RefSeq" id="WP_119777817.1">
    <property type="nucleotide sequence ID" value="NZ_QYUK01000011.1"/>
</dbReference>
<comment type="caution">
    <text evidence="2">The sequence shown here is derived from an EMBL/GenBank/DDBJ whole genome shotgun (WGS) entry which is preliminary data.</text>
</comment>
<gene>
    <name evidence="2" type="ORF">D3874_09155</name>
</gene>
<accession>A0A418WAU3</accession>
<feature type="region of interest" description="Disordered" evidence="1">
    <location>
        <begin position="64"/>
        <end position="85"/>
    </location>
</feature>
<evidence type="ECO:0000313" key="2">
    <source>
        <dbReference type="EMBL" id="RJF87173.1"/>
    </source>
</evidence>
<reference evidence="2 3" key="1">
    <citation type="submission" date="2018-09" db="EMBL/GenBank/DDBJ databases">
        <authorList>
            <person name="Zhu H."/>
        </authorList>
    </citation>
    <scope>NUCLEOTIDE SEQUENCE [LARGE SCALE GENOMIC DNA]</scope>
    <source>
        <strain evidence="2 3">K1W22B-8</strain>
    </source>
</reference>
<dbReference type="Proteomes" id="UP000284605">
    <property type="component" value="Unassembled WGS sequence"/>
</dbReference>
<organism evidence="2 3">
    <name type="scientific">Oleomonas cavernae</name>
    <dbReference type="NCBI Taxonomy" id="2320859"/>
    <lineage>
        <taxon>Bacteria</taxon>
        <taxon>Pseudomonadati</taxon>
        <taxon>Pseudomonadota</taxon>
        <taxon>Alphaproteobacteria</taxon>
        <taxon>Acetobacterales</taxon>
        <taxon>Acetobacteraceae</taxon>
        <taxon>Oleomonas</taxon>
    </lineage>
</organism>
<evidence type="ECO:0008006" key="4">
    <source>
        <dbReference type="Google" id="ProtNLM"/>
    </source>
</evidence>
<evidence type="ECO:0000313" key="3">
    <source>
        <dbReference type="Proteomes" id="UP000284605"/>
    </source>
</evidence>
<dbReference type="GO" id="GO:0006355">
    <property type="term" value="P:regulation of DNA-templated transcription"/>
    <property type="evidence" value="ECO:0007669"/>
    <property type="project" value="InterPro"/>
</dbReference>
<proteinExistence type="predicted"/>
<protein>
    <recommendedName>
        <fullName evidence="4">Toxin-antitoxin system HicB family antitoxin</fullName>
    </recommendedName>
</protein>
<dbReference type="InterPro" id="IPR010985">
    <property type="entry name" value="Ribbon_hlx_hlx"/>
</dbReference>
<sequence>MSASSYPLRLPIYLMEQAKEVAAASETSLNQFFLAAIAEKVGEVRTTLKERAARADLDKARAVLDRVPDVPPGDDDPWPPADRLK</sequence>
<evidence type="ECO:0000256" key="1">
    <source>
        <dbReference type="SAM" id="MobiDB-lite"/>
    </source>
</evidence>
<dbReference type="EMBL" id="QYUK01000011">
    <property type="protein sequence ID" value="RJF87173.1"/>
    <property type="molecule type" value="Genomic_DNA"/>
</dbReference>